<organism evidence="7 8">
    <name type="scientific">Thalassotalea euphylliae</name>
    <dbReference type="NCBI Taxonomy" id="1655234"/>
    <lineage>
        <taxon>Bacteria</taxon>
        <taxon>Pseudomonadati</taxon>
        <taxon>Pseudomonadota</taxon>
        <taxon>Gammaproteobacteria</taxon>
        <taxon>Alteromonadales</taxon>
        <taxon>Colwelliaceae</taxon>
        <taxon>Thalassotalea</taxon>
    </lineage>
</organism>
<protein>
    <submittedName>
        <fullName evidence="7">Chemotaxis protein</fullName>
    </submittedName>
</protein>
<keyword evidence="5" id="KW-0472">Membrane</keyword>
<keyword evidence="2 3" id="KW-0807">Transducer</keyword>
<dbReference type="PROSITE" id="PS50111">
    <property type="entry name" value="CHEMOTAXIS_TRANSDUC_2"/>
    <property type="match status" value="1"/>
</dbReference>
<dbReference type="SUPFAM" id="SSF58104">
    <property type="entry name" value="Methyl-accepting chemotaxis protein (MCP) signaling domain"/>
    <property type="match status" value="1"/>
</dbReference>
<sequence>MLNNQNVQLKLLIALCLVAIINQVALQLPWLTTVFLVIATGIVINLLRSESSQQADSSQLEDTQLSNVTDMYDAALLKESVEQMSALIDQEVSVIEQEHQRVTGLVRDAISGISYSFKSLQSLSQEQQQMISEVIETNQNIGDEGGTTLASFVEDSNQTLEDFVSVIINTSKQSLETMSYTDEMVKKISGIFGLLEQVENLASQTNLLALNAAIEAARAGEAGRGFAVVANEVRALSVNSTELNNDIRAEISGAQETIEKLRSSVEVMASADMTSTLQAKDNVSVMMEHVGHVNEQTTNIVERLATISAQIDETAVTGVRSLQFEDLTYQTIDSLAFNLNNLAKLKQVLAGISTLEDMSQQLNEVKQVCADAVAASKQANEERTVSQSSMDEGDVELF</sequence>
<dbReference type="GO" id="GO:0006935">
    <property type="term" value="P:chemotaxis"/>
    <property type="evidence" value="ECO:0007669"/>
    <property type="project" value="UniProtKB-ARBA"/>
</dbReference>
<feature type="domain" description="Methyl-accepting transducer" evidence="6">
    <location>
        <begin position="91"/>
        <end position="315"/>
    </location>
</feature>
<dbReference type="AlphaFoldDB" id="A0A3E0UEN6"/>
<comment type="subcellular location">
    <subcellularLocation>
        <location evidence="1">Membrane</location>
    </subcellularLocation>
</comment>
<feature type="region of interest" description="Disordered" evidence="4">
    <location>
        <begin position="379"/>
        <end position="398"/>
    </location>
</feature>
<reference evidence="7 8" key="1">
    <citation type="submission" date="2018-08" db="EMBL/GenBank/DDBJ databases">
        <title>Thalassotalea euphylliae genome.</title>
        <authorList>
            <person name="Summers S."/>
            <person name="Rice S.A."/>
            <person name="Freckelton M.L."/>
            <person name="Nedved B.T."/>
            <person name="Hadfield M.G."/>
        </authorList>
    </citation>
    <scope>NUCLEOTIDE SEQUENCE [LARGE SCALE GENOMIC DNA]</scope>
    <source>
        <strain evidence="7 8">H2</strain>
    </source>
</reference>
<accession>A0A3E0UEN6</accession>
<feature type="transmembrane region" description="Helical" evidence="5">
    <location>
        <begin position="7"/>
        <end position="24"/>
    </location>
</feature>
<evidence type="ECO:0000256" key="1">
    <source>
        <dbReference type="ARBA" id="ARBA00004370"/>
    </source>
</evidence>
<evidence type="ECO:0000256" key="2">
    <source>
        <dbReference type="ARBA" id="ARBA00023224"/>
    </source>
</evidence>
<dbReference type="SMART" id="SM00283">
    <property type="entry name" value="MA"/>
    <property type="match status" value="1"/>
</dbReference>
<dbReference type="GO" id="GO:0007165">
    <property type="term" value="P:signal transduction"/>
    <property type="evidence" value="ECO:0007669"/>
    <property type="project" value="UniProtKB-KW"/>
</dbReference>
<evidence type="ECO:0000259" key="6">
    <source>
        <dbReference type="PROSITE" id="PS50111"/>
    </source>
</evidence>
<evidence type="ECO:0000313" key="8">
    <source>
        <dbReference type="Proteomes" id="UP000256999"/>
    </source>
</evidence>
<dbReference type="Pfam" id="PF00015">
    <property type="entry name" value="MCPsignal"/>
    <property type="match status" value="1"/>
</dbReference>
<gene>
    <name evidence="7" type="ORF">DXX92_08125</name>
</gene>
<dbReference type="PANTHER" id="PTHR32089">
    <property type="entry name" value="METHYL-ACCEPTING CHEMOTAXIS PROTEIN MCPB"/>
    <property type="match status" value="1"/>
</dbReference>
<keyword evidence="5" id="KW-0812">Transmembrane</keyword>
<dbReference type="RefSeq" id="WP_115999994.1">
    <property type="nucleotide sequence ID" value="NZ_QUOV01000001.1"/>
</dbReference>
<evidence type="ECO:0000313" key="7">
    <source>
        <dbReference type="EMBL" id="REL35320.1"/>
    </source>
</evidence>
<keyword evidence="5" id="KW-1133">Transmembrane helix</keyword>
<dbReference type="Proteomes" id="UP000256999">
    <property type="component" value="Unassembled WGS sequence"/>
</dbReference>
<comment type="caution">
    <text evidence="7">The sequence shown here is derived from an EMBL/GenBank/DDBJ whole genome shotgun (WGS) entry which is preliminary data.</text>
</comment>
<proteinExistence type="predicted"/>
<dbReference type="InterPro" id="IPR004089">
    <property type="entry name" value="MCPsignal_dom"/>
</dbReference>
<dbReference type="GO" id="GO:0016020">
    <property type="term" value="C:membrane"/>
    <property type="evidence" value="ECO:0007669"/>
    <property type="project" value="UniProtKB-SubCell"/>
</dbReference>
<dbReference type="EMBL" id="QUOV01000001">
    <property type="protein sequence ID" value="REL35320.1"/>
    <property type="molecule type" value="Genomic_DNA"/>
</dbReference>
<dbReference type="PANTHER" id="PTHR32089:SF112">
    <property type="entry name" value="LYSOZYME-LIKE PROTEIN-RELATED"/>
    <property type="match status" value="1"/>
</dbReference>
<name>A0A3E0UEN6_9GAMM</name>
<dbReference type="OrthoDB" id="369661at2"/>
<dbReference type="Gene3D" id="1.10.287.950">
    <property type="entry name" value="Methyl-accepting chemotaxis protein"/>
    <property type="match status" value="1"/>
</dbReference>
<evidence type="ECO:0000256" key="3">
    <source>
        <dbReference type="PROSITE-ProRule" id="PRU00284"/>
    </source>
</evidence>
<evidence type="ECO:0000256" key="5">
    <source>
        <dbReference type="SAM" id="Phobius"/>
    </source>
</evidence>
<evidence type="ECO:0000256" key="4">
    <source>
        <dbReference type="SAM" id="MobiDB-lite"/>
    </source>
</evidence>